<keyword evidence="6 12" id="KW-1133">Transmembrane helix</keyword>
<dbReference type="AlphaFoldDB" id="A0A8C3LF17"/>
<dbReference type="SMART" id="SM01053">
    <property type="entry name" value="CaMBD"/>
    <property type="match status" value="1"/>
</dbReference>
<feature type="transmembrane region" description="Helical" evidence="12">
    <location>
        <begin position="135"/>
        <end position="157"/>
    </location>
</feature>
<keyword evidence="15" id="KW-1185">Reference proteome</keyword>
<feature type="transmembrane region" description="Helical" evidence="12">
    <location>
        <begin position="341"/>
        <end position="361"/>
    </location>
</feature>
<feature type="compositionally biased region" description="Low complexity" evidence="11">
    <location>
        <begin position="564"/>
        <end position="573"/>
    </location>
</feature>
<dbReference type="FunFam" id="1.10.287.70:FF:000027">
    <property type="entry name" value="Small conductance calcium-activated potassium channel, isoform O"/>
    <property type="match status" value="1"/>
</dbReference>
<dbReference type="InterPro" id="IPR036122">
    <property type="entry name" value="CaM-bd_dom_sf"/>
</dbReference>
<keyword evidence="9" id="KW-0407">Ion channel</keyword>
<keyword evidence="4 12" id="KW-0812">Transmembrane</keyword>
<evidence type="ECO:0000256" key="12">
    <source>
        <dbReference type="SAM" id="Phobius"/>
    </source>
</evidence>
<dbReference type="PANTHER" id="PTHR10153">
    <property type="entry name" value="SMALL CONDUCTANCE CALCIUM-ACTIVATED POTASSIUM CHANNEL"/>
    <property type="match status" value="1"/>
</dbReference>
<evidence type="ECO:0000256" key="9">
    <source>
        <dbReference type="ARBA" id="ARBA00023303"/>
    </source>
</evidence>
<evidence type="ECO:0000256" key="4">
    <source>
        <dbReference type="ARBA" id="ARBA00022692"/>
    </source>
</evidence>
<proteinExistence type="predicted"/>
<dbReference type="GO" id="GO:0016286">
    <property type="term" value="F:small conductance calcium-activated potassium channel activity"/>
    <property type="evidence" value="ECO:0007669"/>
    <property type="project" value="InterPro"/>
</dbReference>
<feature type="transmembrane region" description="Helical" evidence="12">
    <location>
        <begin position="312"/>
        <end position="329"/>
    </location>
</feature>
<feature type="domain" description="Calmodulin-binding" evidence="13">
    <location>
        <begin position="379"/>
        <end position="455"/>
    </location>
</feature>
<evidence type="ECO:0000256" key="2">
    <source>
        <dbReference type="ARBA" id="ARBA00004216"/>
    </source>
</evidence>
<organism evidence="14 15">
    <name type="scientific">Chrysolophus pictus</name>
    <name type="common">Golden pheasant</name>
    <name type="synonym">Phasianus pictus</name>
    <dbReference type="NCBI Taxonomy" id="9089"/>
    <lineage>
        <taxon>Eukaryota</taxon>
        <taxon>Metazoa</taxon>
        <taxon>Chordata</taxon>
        <taxon>Craniata</taxon>
        <taxon>Vertebrata</taxon>
        <taxon>Euteleostomi</taxon>
        <taxon>Archelosauria</taxon>
        <taxon>Archosauria</taxon>
        <taxon>Dinosauria</taxon>
        <taxon>Saurischia</taxon>
        <taxon>Theropoda</taxon>
        <taxon>Coelurosauria</taxon>
        <taxon>Aves</taxon>
        <taxon>Neognathae</taxon>
        <taxon>Galloanserae</taxon>
        <taxon>Galliformes</taxon>
        <taxon>Phasianidae</taxon>
        <taxon>Phasianinae</taxon>
        <taxon>Chrysolophus</taxon>
    </lineage>
</organism>
<protein>
    <submittedName>
        <fullName evidence="14">Potassium calcium-activated channel subfamily N member 1</fullName>
    </submittedName>
</protein>
<dbReference type="Ensembl" id="ENSCPIT00010008955.1">
    <property type="protein sequence ID" value="ENSCPIP00010007583.1"/>
    <property type="gene ID" value="ENSCPIG00010005904.1"/>
</dbReference>
<keyword evidence="10" id="KW-0175">Coiled coil</keyword>
<evidence type="ECO:0000256" key="5">
    <source>
        <dbReference type="ARBA" id="ARBA00022860"/>
    </source>
</evidence>
<dbReference type="FunFam" id="1.10.287.70:FF:000022">
    <property type="entry name" value="Small conductance calcium-activated potassium channel, isoform O"/>
    <property type="match status" value="1"/>
</dbReference>
<dbReference type="Gene3D" id="1.10.287.70">
    <property type="match status" value="2"/>
</dbReference>
<dbReference type="InterPro" id="IPR004178">
    <property type="entry name" value="CaM-bd_dom"/>
</dbReference>
<keyword evidence="7" id="KW-0406">Ion transport</keyword>
<dbReference type="GO" id="GO:0030018">
    <property type="term" value="C:Z disc"/>
    <property type="evidence" value="ECO:0007669"/>
    <property type="project" value="UniProtKB-SubCell"/>
</dbReference>
<comment type="subcellular location">
    <subcellularLocation>
        <location evidence="2">Cytoplasm</location>
        <location evidence="2">Myofibril</location>
        <location evidence="2">Sarcomere</location>
        <location evidence="2">Z line</location>
    </subcellularLocation>
    <subcellularLocation>
        <location evidence="1">Membrane</location>
        <topology evidence="1">Multi-pass membrane protein</topology>
    </subcellularLocation>
</comment>
<evidence type="ECO:0000256" key="6">
    <source>
        <dbReference type="ARBA" id="ARBA00022989"/>
    </source>
</evidence>
<feature type="compositionally biased region" description="Low complexity" evidence="11">
    <location>
        <begin position="543"/>
        <end position="555"/>
    </location>
</feature>
<feature type="transmembrane region" description="Helical" evidence="12">
    <location>
        <begin position="178"/>
        <end position="197"/>
    </location>
</feature>
<dbReference type="SUPFAM" id="SSF81324">
    <property type="entry name" value="Voltage-gated potassium channels"/>
    <property type="match status" value="1"/>
</dbReference>
<evidence type="ECO:0000256" key="10">
    <source>
        <dbReference type="SAM" id="Coils"/>
    </source>
</evidence>
<feature type="region of interest" description="Disordered" evidence="11">
    <location>
        <begin position="543"/>
        <end position="573"/>
    </location>
</feature>
<dbReference type="Pfam" id="PF07885">
    <property type="entry name" value="Ion_trans_2"/>
    <property type="match status" value="1"/>
</dbReference>
<dbReference type="Pfam" id="PF02888">
    <property type="entry name" value="CaMBD"/>
    <property type="match status" value="1"/>
</dbReference>
<evidence type="ECO:0000313" key="14">
    <source>
        <dbReference type="Ensembl" id="ENSCPIP00010007583.1"/>
    </source>
</evidence>
<evidence type="ECO:0000256" key="8">
    <source>
        <dbReference type="ARBA" id="ARBA00023136"/>
    </source>
</evidence>
<sequence length="573" mass="63019">MCVLGSVLALQPGWGSHVALFSPPGARSSEGPAVRLCGGGLCLQPQHRAETPPRAPMPSPAFLLSDLWVIKRQPEKQTSGKQTDIRKSQQCSQIPPGPQLMRGWGGAQGCTHSRVGQTPWCSSYPLPVQESSYSFALKCLISLSTVILLGLIVMYHAREIQLFMVDNGADDWRIAMTYERIFFIALELLVCAIHPIPGQYLFTWTARLAFTYAASVADADVDIILSIPMFLRLYLIGRVMLLHSKLFTDASSRSIGALNKINFNTRFVMKTLMTICPGTVLLVFSISSWIIAAWTVRVCERYHDKQEVTSNFLGAMWLISITFLSIGYGDMVPHTYCGKGVCLLTGIMGAGCTALVVAVVARKLELTKAEKHVHNFMMDTQLTKRVKNAAANVLRETWLIYKHTKLVKKIDHAKVRKHQRKFLQAIHQLRSVKMEQRKLNDQANTLVDLAKTQNIMYDMVSELQERNEDLEKRISALEGKLEALGLSLLALPALVTKHGMLGGVGGGCSCLQPTPHSPLSPHPQPLLGCTQLLMFNLCQSEAGSGRSAPGGPRPAMQQEGNAGGSRSWAGWGS</sequence>
<keyword evidence="3" id="KW-0813">Transport</keyword>
<reference evidence="14" key="1">
    <citation type="submission" date="2025-08" db="UniProtKB">
        <authorList>
            <consortium name="Ensembl"/>
        </authorList>
    </citation>
    <scope>IDENTIFICATION</scope>
</reference>
<dbReference type="GO" id="GO:0005516">
    <property type="term" value="F:calmodulin binding"/>
    <property type="evidence" value="ECO:0007669"/>
    <property type="project" value="UniProtKB-KW"/>
</dbReference>
<feature type="transmembrane region" description="Helical" evidence="12">
    <location>
        <begin position="272"/>
        <end position="292"/>
    </location>
</feature>
<keyword evidence="5" id="KW-0112">Calmodulin-binding</keyword>
<evidence type="ECO:0000256" key="11">
    <source>
        <dbReference type="SAM" id="MobiDB-lite"/>
    </source>
</evidence>
<reference evidence="14" key="2">
    <citation type="submission" date="2025-09" db="UniProtKB">
        <authorList>
            <consortium name="Ensembl"/>
        </authorList>
    </citation>
    <scope>IDENTIFICATION</scope>
</reference>
<dbReference type="SUPFAM" id="SSF81327">
    <property type="entry name" value="Small-conductance potassium channel"/>
    <property type="match status" value="1"/>
</dbReference>
<name>A0A8C3LF17_CHRPC</name>
<evidence type="ECO:0000313" key="15">
    <source>
        <dbReference type="Proteomes" id="UP000694543"/>
    </source>
</evidence>
<evidence type="ECO:0000256" key="3">
    <source>
        <dbReference type="ARBA" id="ARBA00022448"/>
    </source>
</evidence>
<evidence type="ECO:0000259" key="13">
    <source>
        <dbReference type="SMART" id="SM01053"/>
    </source>
</evidence>
<feature type="transmembrane region" description="Helical" evidence="12">
    <location>
        <begin position="209"/>
        <end position="235"/>
    </location>
</feature>
<dbReference type="InterPro" id="IPR013099">
    <property type="entry name" value="K_chnl_dom"/>
</dbReference>
<dbReference type="Pfam" id="PF03530">
    <property type="entry name" value="SK_channel"/>
    <property type="match status" value="1"/>
</dbReference>
<dbReference type="GO" id="GO:0016020">
    <property type="term" value="C:membrane"/>
    <property type="evidence" value="ECO:0007669"/>
    <property type="project" value="UniProtKB-SubCell"/>
</dbReference>
<feature type="coiled-coil region" evidence="10">
    <location>
        <begin position="453"/>
        <end position="487"/>
    </location>
</feature>
<accession>A0A8C3LF17</accession>
<keyword evidence="8 12" id="KW-0472">Membrane</keyword>
<evidence type="ECO:0000256" key="1">
    <source>
        <dbReference type="ARBA" id="ARBA00004141"/>
    </source>
</evidence>
<dbReference type="InterPro" id="IPR015449">
    <property type="entry name" value="K_chnl_Ca-activ_SK"/>
</dbReference>
<dbReference type="Proteomes" id="UP000694543">
    <property type="component" value="Unplaced"/>
</dbReference>
<evidence type="ECO:0000256" key="7">
    <source>
        <dbReference type="ARBA" id="ARBA00023065"/>
    </source>
</evidence>